<evidence type="ECO:0000313" key="2">
    <source>
        <dbReference type="Proteomes" id="UP001056120"/>
    </source>
</evidence>
<protein>
    <submittedName>
        <fullName evidence="1">Uncharacterized protein</fullName>
    </submittedName>
</protein>
<dbReference type="EMBL" id="CM042034">
    <property type="protein sequence ID" value="KAI3761952.1"/>
    <property type="molecule type" value="Genomic_DNA"/>
</dbReference>
<dbReference type="Proteomes" id="UP001056120">
    <property type="component" value="Linkage Group LG17"/>
</dbReference>
<gene>
    <name evidence="1" type="ORF">L1987_52375</name>
</gene>
<evidence type="ECO:0000313" key="1">
    <source>
        <dbReference type="EMBL" id="KAI3761952.1"/>
    </source>
</evidence>
<reference evidence="2" key="1">
    <citation type="journal article" date="2022" name="Mol. Ecol. Resour.">
        <title>The genomes of chicory, endive, great burdock and yacon provide insights into Asteraceae palaeo-polyploidization history and plant inulin production.</title>
        <authorList>
            <person name="Fan W."/>
            <person name="Wang S."/>
            <person name="Wang H."/>
            <person name="Wang A."/>
            <person name="Jiang F."/>
            <person name="Liu H."/>
            <person name="Zhao H."/>
            <person name="Xu D."/>
            <person name="Zhang Y."/>
        </authorList>
    </citation>
    <scope>NUCLEOTIDE SEQUENCE [LARGE SCALE GENOMIC DNA]</scope>
    <source>
        <strain evidence="2">cv. Yunnan</strain>
    </source>
</reference>
<accession>A0ACB9EU52</accession>
<proteinExistence type="predicted"/>
<reference evidence="1 2" key="2">
    <citation type="journal article" date="2022" name="Mol. Ecol. Resour.">
        <title>The genomes of chicory, endive, great burdock and yacon provide insights into Asteraceae paleo-polyploidization history and plant inulin production.</title>
        <authorList>
            <person name="Fan W."/>
            <person name="Wang S."/>
            <person name="Wang H."/>
            <person name="Wang A."/>
            <person name="Jiang F."/>
            <person name="Liu H."/>
            <person name="Zhao H."/>
            <person name="Xu D."/>
            <person name="Zhang Y."/>
        </authorList>
    </citation>
    <scope>NUCLEOTIDE SEQUENCE [LARGE SCALE GENOMIC DNA]</scope>
    <source>
        <strain evidence="2">cv. Yunnan</strain>
        <tissue evidence="1">Leaves</tissue>
    </source>
</reference>
<keyword evidence="2" id="KW-1185">Reference proteome</keyword>
<sequence>MTVKGGSRPACAACRFQRRRCAIDCALAPFFPATQPEIFHNVHSLYGVGHILKILNQLKDDEEKQEAMKSIIYESNIRQSHRVHGCYGVIVYLQQKVVESMKELRSVLLVLDACKKKHELVQNSLNDVNDDVVGGSSDWMVNGGGDLGFYYNVDGDHVVSYDRDDQTETMVGVTQNQSRFDEFQGFYSVEEGEESIDYRDIMCGSFVDDQQDFMGSKEACDLKLESSLEDTSYFIEPQESKVSENLYGVHCSTTGF</sequence>
<comment type="caution">
    <text evidence="1">The sequence shown here is derived from an EMBL/GenBank/DDBJ whole genome shotgun (WGS) entry which is preliminary data.</text>
</comment>
<organism evidence="1 2">
    <name type="scientific">Smallanthus sonchifolius</name>
    <dbReference type="NCBI Taxonomy" id="185202"/>
    <lineage>
        <taxon>Eukaryota</taxon>
        <taxon>Viridiplantae</taxon>
        <taxon>Streptophyta</taxon>
        <taxon>Embryophyta</taxon>
        <taxon>Tracheophyta</taxon>
        <taxon>Spermatophyta</taxon>
        <taxon>Magnoliopsida</taxon>
        <taxon>eudicotyledons</taxon>
        <taxon>Gunneridae</taxon>
        <taxon>Pentapetalae</taxon>
        <taxon>asterids</taxon>
        <taxon>campanulids</taxon>
        <taxon>Asterales</taxon>
        <taxon>Asteraceae</taxon>
        <taxon>Asteroideae</taxon>
        <taxon>Heliantheae alliance</taxon>
        <taxon>Millerieae</taxon>
        <taxon>Smallanthus</taxon>
    </lineage>
</organism>
<name>A0ACB9EU52_9ASTR</name>